<evidence type="ECO:0000313" key="2">
    <source>
        <dbReference type="Proteomes" id="UP000009080"/>
    </source>
</evidence>
<organism evidence="1 2">
    <name type="scientific">Teredinibacter turnerae (strain ATCC 39867 / T7901)</name>
    <dbReference type="NCBI Taxonomy" id="377629"/>
    <lineage>
        <taxon>Bacteria</taxon>
        <taxon>Pseudomonadati</taxon>
        <taxon>Pseudomonadota</taxon>
        <taxon>Gammaproteobacteria</taxon>
        <taxon>Cellvibrionales</taxon>
        <taxon>Cellvibrionaceae</taxon>
        <taxon>Teredinibacter</taxon>
    </lineage>
</organism>
<dbReference type="eggNOG" id="COG0304">
    <property type="taxonomic scope" value="Bacteria"/>
</dbReference>
<reference evidence="1 2" key="1">
    <citation type="journal article" date="2009" name="PLoS ONE">
        <title>The complete genome of Teredinibacter turnerae T7901: an intracellular endosymbiont of marine wood-boring bivalves (shipworms).</title>
        <authorList>
            <person name="Yang J.C."/>
            <person name="Madupu R."/>
            <person name="Durkin A.S."/>
            <person name="Ekborg N.A."/>
            <person name="Pedamallu C.S."/>
            <person name="Hostetler J.B."/>
            <person name="Radune D."/>
            <person name="Toms B.S."/>
            <person name="Henrissat B."/>
            <person name="Coutinho P.M."/>
            <person name="Schwarz S."/>
            <person name="Field L."/>
            <person name="Trindade-Silva A.E."/>
            <person name="Soares C.A.G."/>
            <person name="Elshahawi S."/>
            <person name="Hanora A."/>
            <person name="Schmidt E.W."/>
            <person name="Haygood M.G."/>
            <person name="Posfai J."/>
            <person name="Benner J."/>
            <person name="Madinger C."/>
            <person name="Nove J."/>
            <person name="Anton B."/>
            <person name="Chaudhary K."/>
            <person name="Foster J."/>
            <person name="Holman A."/>
            <person name="Kumar S."/>
            <person name="Lessard P.A."/>
            <person name="Luyten Y.A."/>
            <person name="Slatko B."/>
            <person name="Wood N."/>
            <person name="Wu B."/>
            <person name="Teplitski M."/>
            <person name="Mougous J.D."/>
            <person name="Ward N."/>
            <person name="Eisen J.A."/>
            <person name="Badger J.H."/>
            <person name="Distel D.L."/>
        </authorList>
    </citation>
    <scope>NUCLEOTIDE SEQUENCE [LARGE SCALE GENOMIC DNA]</scope>
    <source>
        <strain evidence="2">ATCC 39867 / T7901</strain>
    </source>
</reference>
<accession>C5BJW4</accession>
<dbReference type="AlphaFoldDB" id="C5BJW4"/>
<gene>
    <name evidence="1" type="ordered locus">TERTU_4608</name>
</gene>
<name>C5BJW4_TERTT</name>
<evidence type="ECO:0008006" key="3">
    <source>
        <dbReference type="Google" id="ProtNLM"/>
    </source>
</evidence>
<sequence>MRTTMTIVKSLYLDNIRLLCPLGDSAATTYSAVRASISGFADDLFLVPGYERIKAARIPEAALPPLSDALLLEGLTSRQRRILRLSTPSVQALAVDSGALDAPLIWVVAPEAAQTRNNFAQQAPRYLAEQAGVSLHPTQNKILPYGRAGVFQALAEADQMLKQGQYNHVYIGASDTFFDNRSLAVLAADNRVASRSATNAFIPGEAAVFFRVSRQPLSKSAIALGAPGRALEQAHINSDQPCLGAGLDQAWKQALDCLNGSQVSTLISSLNGELYWARELGVAAMRNSAQFSEGYAHLHPADCYGDCGAATGALGIAMACQGLLENQIQGAVLIYSSSDHTPRGAVLAAR</sequence>
<dbReference type="Proteomes" id="UP000009080">
    <property type="component" value="Chromosome"/>
</dbReference>
<dbReference type="EMBL" id="CP001614">
    <property type="protein sequence ID" value="ACR10699.1"/>
    <property type="molecule type" value="Genomic_DNA"/>
</dbReference>
<protein>
    <recommendedName>
        <fullName evidence="3">Beta-ketoacyl synthase N-terminal domain-containing protein</fullName>
    </recommendedName>
</protein>
<dbReference type="HOGENOM" id="CLU_063022_0_0_6"/>
<keyword evidence="2" id="KW-1185">Reference proteome</keyword>
<dbReference type="KEGG" id="ttu:TERTU_4608"/>
<proteinExistence type="predicted"/>
<dbReference type="STRING" id="377629.TERTU_4608"/>
<evidence type="ECO:0000313" key="1">
    <source>
        <dbReference type="EMBL" id="ACR10699.1"/>
    </source>
</evidence>